<dbReference type="Gene3D" id="3.30.160.100">
    <property type="entry name" value="Ribosome hibernation promotion factor-like"/>
    <property type="match status" value="1"/>
</dbReference>
<comment type="function">
    <text evidence="3">Required for dimerization of active 70S ribosomes into 100S ribosomes in stationary phase; 100S ribosomes are translationally inactive and sometimes present during exponential growth.</text>
</comment>
<proteinExistence type="inferred from homology"/>
<dbReference type="InterPro" id="IPR032528">
    <property type="entry name" value="Ribosom_S30AE_C"/>
</dbReference>
<dbReference type="InterPro" id="IPR003489">
    <property type="entry name" value="RHF/RaiA"/>
</dbReference>
<protein>
    <recommendedName>
        <fullName evidence="3">Ribosome hibernation promoting factor</fullName>
        <shortName evidence="3">HPF</shortName>
    </recommendedName>
</protein>
<comment type="subcellular location">
    <subcellularLocation>
        <location evidence="3">Cytoplasm</location>
    </subcellularLocation>
</comment>
<dbReference type="InterPro" id="IPR038416">
    <property type="entry name" value="Ribosom_S30AE_C_sf"/>
</dbReference>
<dbReference type="RefSeq" id="WP_350258673.1">
    <property type="nucleotide sequence ID" value="NZ_CP138335.1"/>
</dbReference>
<feature type="domain" description="Sigma 54 modulation/S30EA ribosomal protein C-terminal" evidence="5">
    <location>
        <begin position="155"/>
        <end position="209"/>
    </location>
</feature>
<dbReference type="FunFam" id="3.30.505.50:FF:000002">
    <property type="entry name" value="Ribosome hibernation promoting factor"/>
    <property type="match status" value="1"/>
</dbReference>
<dbReference type="InterPro" id="IPR036567">
    <property type="entry name" value="RHF-like"/>
</dbReference>
<keyword evidence="2 3" id="KW-0810">Translation regulation</keyword>
<dbReference type="InterPro" id="IPR034694">
    <property type="entry name" value="HPF_long/plastid"/>
</dbReference>
<evidence type="ECO:0000256" key="4">
    <source>
        <dbReference type="SAM" id="MobiDB-lite"/>
    </source>
</evidence>
<dbReference type="GO" id="GO:0022627">
    <property type="term" value="C:cytosolic small ribosomal subunit"/>
    <property type="evidence" value="ECO:0007669"/>
    <property type="project" value="TreeGrafter"/>
</dbReference>
<dbReference type="AlphaFoldDB" id="A0AAU7V870"/>
<dbReference type="GO" id="GO:0045900">
    <property type="term" value="P:negative regulation of translational elongation"/>
    <property type="evidence" value="ECO:0007669"/>
    <property type="project" value="TreeGrafter"/>
</dbReference>
<dbReference type="KEGG" id="sapp:SAC06_02650"/>
<organism evidence="6">
    <name type="scientific">Scrofimicrobium appendicitidis</name>
    <dbReference type="NCBI Taxonomy" id="3079930"/>
    <lineage>
        <taxon>Bacteria</taxon>
        <taxon>Bacillati</taxon>
        <taxon>Actinomycetota</taxon>
        <taxon>Actinomycetes</taxon>
        <taxon>Actinomycetales</taxon>
        <taxon>Actinomycetaceae</taxon>
        <taxon>Scrofimicrobium</taxon>
    </lineage>
</organism>
<comment type="subunit">
    <text evidence="3">Interacts with 100S ribosomes.</text>
</comment>
<dbReference type="NCBIfam" id="TIGR00741">
    <property type="entry name" value="yfiA"/>
    <property type="match status" value="1"/>
</dbReference>
<dbReference type="HAMAP" id="MF_00839">
    <property type="entry name" value="HPF"/>
    <property type="match status" value="1"/>
</dbReference>
<dbReference type="PANTHER" id="PTHR33231:SF1">
    <property type="entry name" value="30S RIBOSOMAL PROTEIN"/>
    <property type="match status" value="1"/>
</dbReference>
<dbReference type="Pfam" id="PF16321">
    <property type="entry name" value="Ribosom_S30AE_C"/>
    <property type="match status" value="1"/>
</dbReference>
<accession>A0AAU7V870</accession>
<dbReference type="GO" id="GO:0043024">
    <property type="term" value="F:ribosomal small subunit binding"/>
    <property type="evidence" value="ECO:0007669"/>
    <property type="project" value="TreeGrafter"/>
</dbReference>
<gene>
    <name evidence="6" type="primary">raiA</name>
    <name evidence="3" type="synonym">hpf</name>
    <name evidence="6" type="ORF">SAC06_02650</name>
</gene>
<dbReference type="SUPFAM" id="SSF69754">
    <property type="entry name" value="Ribosome binding protein Y (YfiA homologue)"/>
    <property type="match status" value="1"/>
</dbReference>
<keyword evidence="1 3" id="KW-0963">Cytoplasm</keyword>
<feature type="region of interest" description="Disordered" evidence="4">
    <location>
        <begin position="100"/>
        <end position="129"/>
    </location>
</feature>
<dbReference type="PANTHER" id="PTHR33231">
    <property type="entry name" value="30S RIBOSOMAL PROTEIN"/>
    <property type="match status" value="1"/>
</dbReference>
<comment type="similarity">
    <text evidence="3">Belongs to the HPF/YfiA ribosome-associated protein family. Long HPF subfamily.</text>
</comment>
<dbReference type="Pfam" id="PF02482">
    <property type="entry name" value="Ribosomal_S30AE"/>
    <property type="match status" value="1"/>
</dbReference>
<reference evidence="6" key="1">
    <citation type="submission" date="2023-11" db="EMBL/GenBank/DDBJ databases">
        <title>Scrofimicrobium hongkongense sp. nov., isolated from a patient with peritonitis.</title>
        <authorList>
            <person name="Lao H.Y."/>
            <person name="Wong A.Y.P."/>
            <person name="Ng T.L."/>
            <person name="Wong R.Y.L."/>
            <person name="Yau M.C.Y."/>
            <person name="Lam J.Y.W."/>
            <person name="Siu G.K.H."/>
        </authorList>
    </citation>
    <scope>NUCLEOTIDE SEQUENCE</scope>
    <source>
        <strain evidence="6">R131</strain>
    </source>
</reference>
<evidence type="ECO:0000259" key="5">
    <source>
        <dbReference type="Pfam" id="PF16321"/>
    </source>
</evidence>
<dbReference type="CDD" id="cd00552">
    <property type="entry name" value="RaiA"/>
    <property type="match status" value="1"/>
</dbReference>
<sequence>MDIIINGRNTDISPTFRELAEGKLEKVTLFYPRAQRVDVVVTRQKNPRLADTAERIELTVYGKGPVIRAEAEAADRYAAIDLAVGKLYERLRRLRDRVKDHRRHRNEPKLEVELDAAHGDSAETGEDLSNAENFHLRSAGDLQVGEAREEQLGDSPVVVRQKVHEAAPMSVDEALYQMELVGHPFFLFVDEDTKQPCVVYHRSGWTYGVIRLNTRVDL</sequence>
<evidence type="ECO:0000256" key="3">
    <source>
        <dbReference type="HAMAP-Rule" id="MF_00839"/>
    </source>
</evidence>
<name>A0AAU7V870_9ACTO</name>
<dbReference type="Gene3D" id="3.30.505.50">
    <property type="entry name" value="Sigma 54 modulation/S30EA ribosomal protein, C-terminal domain"/>
    <property type="match status" value="1"/>
</dbReference>
<evidence type="ECO:0000256" key="2">
    <source>
        <dbReference type="ARBA" id="ARBA00022845"/>
    </source>
</evidence>
<feature type="compositionally biased region" description="Basic and acidic residues" evidence="4">
    <location>
        <begin position="107"/>
        <end position="121"/>
    </location>
</feature>
<dbReference type="EMBL" id="CP138335">
    <property type="protein sequence ID" value="XBW08474.1"/>
    <property type="molecule type" value="Genomic_DNA"/>
</dbReference>
<evidence type="ECO:0000313" key="6">
    <source>
        <dbReference type="EMBL" id="XBW08474.1"/>
    </source>
</evidence>
<dbReference type="InterPro" id="IPR050574">
    <property type="entry name" value="HPF/YfiA_ribosome-assoc"/>
</dbReference>
<evidence type="ECO:0000256" key="1">
    <source>
        <dbReference type="ARBA" id="ARBA00022490"/>
    </source>
</evidence>